<dbReference type="PANTHER" id="PTHR14005">
    <property type="entry name" value="EUKARYOTIC TRANSLATION INITIATION FACTOR 3, THETA SUBUNIT"/>
    <property type="match status" value="1"/>
</dbReference>
<dbReference type="GO" id="GO:0071541">
    <property type="term" value="C:eukaryotic translation initiation factor 3 complex, eIF3m"/>
    <property type="evidence" value="ECO:0007669"/>
    <property type="project" value="EnsemblFungi"/>
</dbReference>
<evidence type="ECO:0000256" key="3">
    <source>
        <dbReference type="ARBA" id="ARBA00022540"/>
    </source>
</evidence>
<feature type="coiled-coil region" evidence="7">
    <location>
        <begin position="667"/>
        <end position="736"/>
    </location>
</feature>
<dbReference type="Gene3D" id="4.10.860.10">
    <property type="entry name" value="UVR domain"/>
    <property type="match status" value="1"/>
</dbReference>
<comment type="similarity">
    <text evidence="7">Belongs to the eIF-3 subunit A family.</text>
</comment>
<dbReference type="GO" id="GO:0010494">
    <property type="term" value="C:cytoplasmic stress granule"/>
    <property type="evidence" value="ECO:0007669"/>
    <property type="project" value="EnsemblFungi"/>
</dbReference>
<dbReference type="InterPro" id="IPR000717">
    <property type="entry name" value="PCI_dom"/>
</dbReference>
<evidence type="ECO:0000256" key="2">
    <source>
        <dbReference type="ARBA" id="ARBA00022490"/>
    </source>
</evidence>
<proteinExistence type="inferred from homology"/>
<comment type="subcellular location">
    <subcellularLocation>
        <location evidence="1 7">Cytoplasm</location>
    </subcellularLocation>
</comment>
<evidence type="ECO:0000256" key="6">
    <source>
        <dbReference type="ARBA" id="ARBA00023054"/>
    </source>
</evidence>
<dbReference type="Pfam" id="PF22591">
    <property type="entry name" value="eIF3a_PCI_TPR-like"/>
    <property type="match status" value="1"/>
</dbReference>
<evidence type="ECO:0000256" key="7">
    <source>
        <dbReference type="HAMAP-Rule" id="MF_03000"/>
    </source>
</evidence>
<keyword evidence="4 7" id="KW-0694">RNA-binding</keyword>
<dbReference type="Pfam" id="PF01399">
    <property type="entry name" value="PCI"/>
    <property type="match status" value="1"/>
</dbReference>
<dbReference type="GO" id="GO:0001732">
    <property type="term" value="P:formation of cytoplasmic translation initiation complex"/>
    <property type="evidence" value="ECO:0007669"/>
    <property type="project" value="UniProtKB-UniRule"/>
</dbReference>
<keyword evidence="2 7" id="KW-0963">Cytoplasm</keyword>
<dbReference type="GO" id="GO:0043614">
    <property type="term" value="C:multi-eIF complex"/>
    <property type="evidence" value="ECO:0007669"/>
    <property type="project" value="EnsemblFungi"/>
</dbReference>
<dbReference type="GO" id="GO:0000131">
    <property type="term" value="C:incipient cellular bud site"/>
    <property type="evidence" value="ECO:0007669"/>
    <property type="project" value="EnsemblFungi"/>
</dbReference>
<comment type="subunit">
    <text evidence="7">Component of the eukaryotic translation initiation factor 3 (eIF-3) complex.</text>
</comment>
<feature type="region of interest" description="Disordered" evidence="8">
    <location>
        <begin position="587"/>
        <end position="608"/>
    </location>
</feature>
<dbReference type="GO" id="GO:0002188">
    <property type="term" value="P:translation reinitiation"/>
    <property type="evidence" value="ECO:0007669"/>
    <property type="project" value="EnsemblFungi"/>
</dbReference>
<dbReference type="FunFam" id="4.10.860.10:FF:000001">
    <property type="entry name" value="Eukaryotic translation initiation factor 3 subunit A"/>
    <property type="match status" value="1"/>
</dbReference>
<evidence type="ECO:0000256" key="4">
    <source>
        <dbReference type="ARBA" id="ARBA00022884"/>
    </source>
</evidence>
<dbReference type="GO" id="GO:0033290">
    <property type="term" value="C:eukaryotic 48S preinitiation complex"/>
    <property type="evidence" value="ECO:0007669"/>
    <property type="project" value="UniProtKB-UniRule"/>
</dbReference>
<dbReference type="InterPro" id="IPR054711">
    <property type="entry name" value="eIF3a_PCI_TPR-like"/>
</dbReference>
<name>A0A1E3Q6M6_LIPST</name>
<evidence type="ECO:0000313" key="10">
    <source>
        <dbReference type="EMBL" id="ODQ73144.1"/>
    </source>
</evidence>
<evidence type="ECO:0000313" key="11">
    <source>
        <dbReference type="Proteomes" id="UP000094385"/>
    </source>
</evidence>
<dbReference type="FunFam" id="1.25.40.860:FF:000003">
    <property type="entry name" value="Eukaryotic translation initiation factor 3 subunit A"/>
    <property type="match status" value="1"/>
</dbReference>
<dbReference type="PANTHER" id="PTHR14005:SF0">
    <property type="entry name" value="EUKARYOTIC TRANSLATION INITIATION FACTOR 3 SUBUNIT A"/>
    <property type="match status" value="1"/>
</dbReference>
<dbReference type="GO" id="GO:0016282">
    <property type="term" value="C:eukaryotic 43S preinitiation complex"/>
    <property type="evidence" value="ECO:0007669"/>
    <property type="project" value="UniProtKB-UniRule"/>
</dbReference>
<comment type="function">
    <text evidence="7">RNA-binding component of the eukaryotic translation initiation factor 3 (eIF-3) complex, which is involved in protein synthesis of a specialized repertoire of mRNAs and, together with other initiation factors, stimulates binding of mRNA and methionyl-tRNAi to the 40S ribosome. The eIF-3 complex specifically targets and initiates translation of a subset of mRNAs involved in cell proliferation.</text>
</comment>
<dbReference type="SMART" id="SM00088">
    <property type="entry name" value="PINT"/>
    <property type="match status" value="1"/>
</dbReference>
<dbReference type="Proteomes" id="UP000094385">
    <property type="component" value="Unassembled WGS sequence"/>
</dbReference>
<dbReference type="HAMAP" id="MF_03000">
    <property type="entry name" value="eIF3a"/>
    <property type="match status" value="1"/>
</dbReference>
<evidence type="ECO:0000256" key="1">
    <source>
        <dbReference type="ARBA" id="ARBA00004496"/>
    </source>
</evidence>
<accession>A0A1E3Q6M6</accession>
<feature type="domain" description="PCI" evidence="9">
    <location>
        <begin position="315"/>
        <end position="498"/>
    </location>
</feature>
<dbReference type="InterPro" id="IPR027512">
    <property type="entry name" value="EIF3A"/>
</dbReference>
<dbReference type="AlphaFoldDB" id="A0A1E3Q6M6"/>
<dbReference type="PROSITE" id="PS50250">
    <property type="entry name" value="PCI"/>
    <property type="match status" value="1"/>
</dbReference>
<evidence type="ECO:0000256" key="8">
    <source>
        <dbReference type="SAM" id="MobiDB-lite"/>
    </source>
</evidence>
<gene>
    <name evidence="7" type="primary">TIF32</name>
    <name evidence="10" type="ORF">LIPSTDRAFT_111337</name>
</gene>
<evidence type="ECO:0000259" key="9">
    <source>
        <dbReference type="PROSITE" id="PS50250"/>
    </source>
</evidence>
<protein>
    <recommendedName>
        <fullName evidence="7">Eukaryotic translation initiation factor 3 subunit A</fullName>
        <shortName evidence="7">eIF3a</shortName>
    </recommendedName>
    <alternativeName>
        <fullName evidence="7">Eukaryotic translation initiation factor 3 110 kDa subunit homolog</fullName>
        <shortName evidence="7">eIF3 p110</shortName>
    </alternativeName>
    <alternativeName>
        <fullName evidence="7">Translation initiation factor eIF3, p110 subunit homolog</fullName>
    </alternativeName>
</protein>
<dbReference type="OrthoDB" id="18884at2759"/>
<dbReference type="Gene3D" id="1.25.40.860">
    <property type="match status" value="2"/>
</dbReference>
<keyword evidence="11" id="KW-1185">Reference proteome</keyword>
<reference evidence="10 11" key="1">
    <citation type="journal article" date="2016" name="Proc. Natl. Acad. Sci. U.S.A.">
        <title>Comparative genomics of biotechnologically important yeasts.</title>
        <authorList>
            <person name="Riley R."/>
            <person name="Haridas S."/>
            <person name="Wolfe K.H."/>
            <person name="Lopes M.R."/>
            <person name="Hittinger C.T."/>
            <person name="Goeker M."/>
            <person name="Salamov A.A."/>
            <person name="Wisecaver J.H."/>
            <person name="Long T.M."/>
            <person name="Calvey C.H."/>
            <person name="Aerts A.L."/>
            <person name="Barry K.W."/>
            <person name="Choi C."/>
            <person name="Clum A."/>
            <person name="Coughlan A.Y."/>
            <person name="Deshpande S."/>
            <person name="Douglass A.P."/>
            <person name="Hanson S.J."/>
            <person name="Klenk H.-P."/>
            <person name="LaButti K.M."/>
            <person name="Lapidus A."/>
            <person name="Lindquist E.A."/>
            <person name="Lipzen A.M."/>
            <person name="Meier-Kolthoff J.P."/>
            <person name="Ohm R.A."/>
            <person name="Otillar R.P."/>
            <person name="Pangilinan J.L."/>
            <person name="Peng Y."/>
            <person name="Rokas A."/>
            <person name="Rosa C.A."/>
            <person name="Scheuner C."/>
            <person name="Sibirny A.A."/>
            <person name="Slot J.C."/>
            <person name="Stielow J.B."/>
            <person name="Sun H."/>
            <person name="Kurtzman C.P."/>
            <person name="Blackwell M."/>
            <person name="Grigoriev I.V."/>
            <person name="Jeffries T.W."/>
        </authorList>
    </citation>
    <scope>NUCLEOTIDE SEQUENCE [LARGE SCALE GENOMIC DNA]</scope>
    <source>
        <strain evidence="10 11">NRRL Y-11557</strain>
    </source>
</reference>
<sequence length="760" mass="87319">MAPHVRPENVLKRAEELLAVEQSGDALNLLHEIITSKRTRNTPITSLEPIMLRFVELCVQLRKGKLAKEGLYTYKNVAQNTSVGSIEVVLKRFIDLSKDKVTEAQAQADRITLDSIDDLEASETPESIMLSTVSTEQSKDRTDRAVVTPWLKFLWEAYRTVLEILRNNARLEIMYQAIAIQAFQFCLKYSRKTEFRRLCELLRNHLQSASKNTSQVHAINLNDPDTLQRHLDTRFAQLNAADELDLWQEAFRSVEDIHTLLTISKRPPKPAMMANYYEKLTKIFLVSDNYLFHAAAASRYYSLRMQAKNITAADATKSASIVLLSALAIPVINTSRFRSAIFDVDESKHKNVRLSGLLGLPKAPTRASLLKDALAKGILTRVSPEIRDLYTILEVDFHPLSICRKISPIMTEIFKDDGLKRYIEPLHQVILTRLFQQLSQVYDAVKLDFVIKLVTFPAPFEVSSTTIEKFIMNGCKKGDLAIRVDHAANSITFESDVYATAKGATDGVVQLQPTPTEIVRTELSRLGKTLFATVNLVDAEYISSRAATKDAAIKRAVVGVEEEHKAALLRKNIIEDRAKEAETILQKREEDESKKRALRQQQEQLAEQKRLAEEMRKRELDRIKREQDAIQEQEKRKLADEIISTGIKLDLESIESMDTHKLREVQIEQTEKKNKDMTERLRITAKRVDHLERAYRKVEIPLLEKDYEKQKETDRLLHAERRKAQLEASRAQFEEKVLLKKRLRRMLADYEEFTERLLRQ</sequence>
<keyword evidence="5 7" id="KW-0648">Protein biosynthesis</keyword>
<keyword evidence="6 7" id="KW-0175">Coiled coil</keyword>
<keyword evidence="3 7" id="KW-0396">Initiation factor</keyword>
<dbReference type="GO" id="GO:0003743">
    <property type="term" value="F:translation initiation factor activity"/>
    <property type="evidence" value="ECO:0007669"/>
    <property type="project" value="UniProtKB-UniRule"/>
</dbReference>
<dbReference type="STRING" id="675824.A0A1E3Q6M6"/>
<dbReference type="GO" id="GO:0003729">
    <property type="term" value="F:mRNA binding"/>
    <property type="evidence" value="ECO:0007669"/>
    <property type="project" value="TreeGrafter"/>
</dbReference>
<organism evidence="10 11">
    <name type="scientific">Lipomyces starkeyi NRRL Y-11557</name>
    <dbReference type="NCBI Taxonomy" id="675824"/>
    <lineage>
        <taxon>Eukaryota</taxon>
        <taxon>Fungi</taxon>
        <taxon>Dikarya</taxon>
        <taxon>Ascomycota</taxon>
        <taxon>Saccharomycotina</taxon>
        <taxon>Lipomycetes</taxon>
        <taxon>Lipomycetales</taxon>
        <taxon>Lipomycetaceae</taxon>
        <taxon>Lipomyces</taxon>
    </lineage>
</organism>
<evidence type="ECO:0000256" key="5">
    <source>
        <dbReference type="ARBA" id="ARBA00022917"/>
    </source>
</evidence>
<dbReference type="EMBL" id="KV454294">
    <property type="protein sequence ID" value="ODQ73144.1"/>
    <property type="molecule type" value="Genomic_DNA"/>
</dbReference>
<dbReference type="GO" id="GO:0071540">
    <property type="term" value="C:eukaryotic translation initiation factor 3 complex, eIF3e"/>
    <property type="evidence" value="ECO:0007669"/>
    <property type="project" value="EnsemblFungi"/>
</dbReference>